<sequence length="79" mass="8496">MPHLLKVMSYTFALIASTLPFYAQAKTDSTSGHSLTLAIGEEPSEGFDPLLGWSHGSTLLLHSALLKQNADIGLGEFSY</sequence>
<evidence type="ECO:0000313" key="2">
    <source>
        <dbReference type="EMBL" id="STS85070.1"/>
    </source>
</evidence>
<dbReference type="EMBL" id="UGKQ01000007">
    <property type="protein sequence ID" value="STS85070.1"/>
    <property type="molecule type" value="Genomic_DNA"/>
</dbReference>
<gene>
    <name evidence="2" type="ORF">NCTC9140_06891</name>
</gene>
<feature type="signal peptide" evidence="1">
    <location>
        <begin position="1"/>
        <end position="25"/>
    </location>
</feature>
<protein>
    <submittedName>
        <fullName evidence="2">Putative substrate-binding transport protein</fullName>
    </submittedName>
</protein>
<name>A0A377U447_KLEPN</name>
<dbReference type="AlphaFoldDB" id="A0A377U447"/>
<evidence type="ECO:0000313" key="3">
    <source>
        <dbReference type="Proteomes" id="UP000254938"/>
    </source>
</evidence>
<feature type="chain" id="PRO_5017020345" evidence="1">
    <location>
        <begin position="26"/>
        <end position="79"/>
    </location>
</feature>
<organism evidence="2 3">
    <name type="scientific">Klebsiella pneumoniae</name>
    <dbReference type="NCBI Taxonomy" id="573"/>
    <lineage>
        <taxon>Bacteria</taxon>
        <taxon>Pseudomonadati</taxon>
        <taxon>Pseudomonadota</taxon>
        <taxon>Gammaproteobacteria</taxon>
        <taxon>Enterobacterales</taxon>
        <taxon>Enterobacteriaceae</taxon>
        <taxon>Klebsiella/Raoultella group</taxon>
        <taxon>Klebsiella</taxon>
        <taxon>Klebsiella pneumoniae complex</taxon>
    </lineage>
</organism>
<reference evidence="2 3" key="1">
    <citation type="submission" date="2018-06" db="EMBL/GenBank/DDBJ databases">
        <authorList>
            <consortium name="Pathogen Informatics"/>
            <person name="Doyle S."/>
        </authorList>
    </citation>
    <scope>NUCLEOTIDE SEQUENCE [LARGE SCALE GENOMIC DNA]</scope>
    <source>
        <strain evidence="2 3">NCTC9140</strain>
    </source>
</reference>
<proteinExistence type="predicted"/>
<accession>A0A377U447</accession>
<dbReference type="Proteomes" id="UP000254938">
    <property type="component" value="Unassembled WGS sequence"/>
</dbReference>
<keyword evidence="1" id="KW-0732">Signal</keyword>
<evidence type="ECO:0000256" key="1">
    <source>
        <dbReference type="SAM" id="SignalP"/>
    </source>
</evidence>